<protein>
    <submittedName>
        <fullName evidence="3">Uncharacterized protein</fullName>
    </submittedName>
</protein>
<dbReference type="AlphaFoldDB" id="A0A2A4JI85"/>
<gene>
    <name evidence="3" type="ORF">B5V51_2034</name>
</gene>
<feature type="compositionally biased region" description="Polar residues" evidence="1">
    <location>
        <begin position="95"/>
        <end position="105"/>
    </location>
</feature>
<accession>A0A2A4JI85</accession>
<comment type="caution">
    <text evidence="3">The sequence shown here is derived from an EMBL/GenBank/DDBJ whole genome shotgun (WGS) entry which is preliminary data.</text>
</comment>
<feature type="signal peptide" evidence="2">
    <location>
        <begin position="1"/>
        <end position="18"/>
    </location>
</feature>
<dbReference type="PROSITE" id="PS51257">
    <property type="entry name" value="PROKAR_LIPOPROTEIN"/>
    <property type="match status" value="1"/>
</dbReference>
<sequence length="118" mass="11670">MARLTVALALLFVACAWAVPVPTKVSLVKNSSLGFGTGFGALGTRAQLDSEMAAKAGVPLEADAPIPGEAGDTDLSLAENVNTGTAFSAVGGTATGVSRNNQGPAPQQPGLGNFAPFG</sequence>
<dbReference type="EMBL" id="NWSH01001421">
    <property type="protein sequence ID" value="PCG71294.1"/>
    <property type="molecule type" value="Genomic_DNA"/>
</dbReference>
<organism evidence="3">
    <name type="scientific">Heliothis virescens</name>
    <name type="common">Tobacco budworm moth</name>
    <dbReference type="NCBI Taxonomy" id="7102"/>
    <lineage>
        <taxon>Eukaryota</taxon>
        <taxon>Metazoa</taxon>
        <taxon>Ecdysozoa</taxon>
        <taxon>Arthropoda</taxon>
        <taxon>Hexapoda</taxon>
        <taxon>Insecta</taxon>
        <taxon>Pterygota</taxon>
        <taxon>Neoptera</taxon>
        <taxon>Endopterygota</taxon>
        <taxon>Lepidoptera</taxon>
        <taxon>Glossata</taxon>
        <taxon>Ditrysia</taxon>
        <taxon>Noctuoidea</taxon>
        <taxon>Noctuidae</taxon>
        <taxon>Heliothinae</taxon>
        <taxon>Heliothis</taxon>
    </lineage>
</organism>
<reference evidence="3" key="1">
    <citation type="submission" date="2017-09" db="EMBL/GenBank/DDBJ databases">
        <title>Contemporary evolution of a Lepidopteran species, Heliothis virescens, in response to modern agricultural practices.</title>
        <authorList>
            <person name="Fritz M.L."/>
            <person name="Deyonke A.M."/>
            <person name="Papanicolaou A."/>
            <person name="Micinski S."/>
            <person name="Westbrook J."/>
            <person name="Gould F."/>
        </authorList>
    </citation>
    <scope>NUCLEOTIDE SEQUENCE [LARGE SCALE GENOMIC DNA]</scope>
    <source>
        <strain evidence="3">HvINT-</strain>
        <tissue evidence="3">Whole body</tissue>
    </source>
</reference>
<proteinExistence type="predicted"/>
<name>A0A2A4JI85_HELVI</name>
<evidence type="ECO:0000313" key="3">
    <source>
        <dbReference type="EMBL" id="PCG71294.1"/>
    </source>
</evidence>
<feature type="region of interest" description="Disordered" evidence="1">
    <location>
        <begin position="92"/>
        <end position="118"/>
    </location>
</feature>
<evidence type="ECO:0000256" key="1">
    <source>
        <dbReference type="SAM" id="MobiDB-lite"/>
    </source>
</evidence>
<keyword evidence="2" id="KW-0732">Signal</keyword>
<evidence type="ECO:0000256" key="2">
    <source>
        <dbReference type="SAM" id="SignalP"/>
    </source>
</evidence>
<feature type="chain" id="PRO_5012472340" evidence="2">
    <location>
        <begin position="19"/>
        <end position="118"/>
    </location>
</feature>